<reference evidence="8 9" key="1">
    <citation type="submission" date="2014-08" db="EMBL/GenBank/DDBJ databases">
        <title>Complete genome sequence of Corynebacterium sphenisci CECT 5990(T) (=DSM 44792(T)), isolated from healthy wild penguins.</title>
        <authorList>
            <person name="Ruckert C."/>
            <person name="Albersmeier A."/>
            <person name="Winkler A."/>
            <person name="Kalinowski J."/>
        </authorList>
    </citation>
    <scope>NUCLEOTIDE SEQUENCE [LARGE SCALE GENOMIC DNA]</scope>
    <source>
        <strain evidence="8 9">DSM 44792</strain>
    </source>
</reference>
<keyword evidence="2 6" id="KW-0812">Transmembrane</keyword>
<dbReference type="RefSeq" id="WP_075691815.1">
    <property type="nucleotide sequence ID" value="NZ_CP009248.1"/>
</dbReference>
<keyword evidence="9" id="KW-1185">Reference proteome</keyword>
<dbReference type="EMBL" id="CP009248">
    <property type="protein sequence ID" value="APT90554.1"/>
    <property type="molecule type" value="Genomic_DNA"/>
</dbReference>
<dbReference type="GO" id="GO:0005886">
    <property type="term" value="C:plasma membrane"/>
    <property type="evidence" value="ECO:0007669"/>
    <property type="project" value="InterPro"/>
</dbReference>
<dbReference type="STRING" id="1437874.CSPHI_05355"/>
<evidence type="ECO:0000256" key="5">
    <source>
        <dbReference type="SAM" id="MobiDB-lite"/>
    </source>
</evidence>
<dbReference type="Proteomes" id="UP000185469">
    <property type="component" value="Chromosome"/>
</dbReference>
<feature type="transmembrane region" description="Helical" evidence="6">
    <location>
        <begin position="56"/>
        <end position="76"/>
    </location>
</feature>
<gene>
    <name evidence="8" type="ORF">CSPHI_05355</name>
</gene>
<proteinExistence type="predicted"/>
<keyword evidence="3 6" id="KW-1133">Transmembrane helix</keyword>
<evidence type="ECO:0000256" key="2">
    <source>
        <dbReference type="ARBA" id="ARBA00022692"/>
    </source>
</evidence>
<evidence type="ECO:0000256" key="6">
    <source>
        <dbReference type="SAM" id="Phobius"/>
    </source>
</evidence>
<feature type="compositionally biased region" description="Low complexity" evidence="5">
    <location>
        <begin position="26"/>
        <end position="36"/>
    </location>
</feature>
<sequence length="129" mass="13275">MTTPPANDPVHDPAAPAAGLPETRAEAPAAPAAPAAPEAPPAQPAKKKKVKSTTAGGTWTALIIGAILLIVLLAFIMQNGESVTLHLFAWDLNFPLGVGMLLAAILGALIMACVGGIRMLQLRRQIKKG</sequence>
<dbReference type="InterPro" id="IPR010445">
    <property type="entry name" value="LapA_dom"/>
</dbReference>
<feature type="transmembrane region" description="Helical" evidence="6">
    <location>
        <begin position="96"/>
        <end position="120"/>
    </location>
</feature>
<keyword evidence="4 6" id="KW-0472">Membrane</keyword>
<evidence type="ECO:0000313" key="9">
    <source>
        <dbReference type="Proteomes" id="UP000185469"/>
    </source>
</evidence>
<name>A0A1L7CXH2_9CORY</name>
<dbReference type="Pfam" id="PF06305">
    <property type="entry name" value="LapA_dom"/>
    <property type="match status" value="1"/>
</dbReference>
<evidence type="ECO:0000313" key="8">
    <source>
        <dbReference type="EMBL" id="APT90554.1"/>
    </source>
</evidence>
<keyword evidence="1" id="KW-1003">Cell membrane</keyword>
<feature type="domain" description="Lipopolysaccharide assembly protein A" evidence="7">
    <location>
        <begin position="78"/>
        <end position="128"/>
    </location>
</feature>
<feature type="region of interest" description="Disordered" evidence="5">
    <location>
        <begin position="1"/>
        <end position="54"/>
    </location>
</feature>
<accession>A0A1L7CXH2</accession>
<evidence type="ECO:0000256" key="3">
    <source>
        <dbReference type="ARBA" id="ARBA00022989"/>
    </source>
</evidence>
<organism evidence="8 9">
    <name type="scientific">Corynebacterium sphenisci DSM 44792</name>
    <dbReference type="NCBI Taxonomy" id="1437874"/>
    <lineage>
        <taxon>Bacteria</taxon>
        <taxon>Bacillati</taxon>
        <taxon>Actinomycetota</taxon>
        <taxon>Actinomycetes</taxon>
        <taxon>Mycobacteriales</taxon>
        <taxon>Corynebacteriaceae</taxon>
        <taxon>Corynebacterium</taxon>
    </lineage>
</organism>
<evidence type="ECO:0000259" key="7">
    <source>
        <dbReference type="Pfam" id="PF06305"/>
    </source>
</evidence>
<dbReference type="AlphaFoldDB" id="A0A1L7CXH2"/>
<dbReference type="KEGG" id="csph:CSPHI_05355"/>
<evidence type="ECO:0000256" key="1">
    <source>
        <dbReference type="ARBA" id="ARBA00022475"/>
    </source>
</evidence>
<evidence type="ECO:0000256" key="4">
    <source>
        <dbReference type="ARBA" id="ARBA00023136"/>
    </source>
</evidence>
<protein>
    <recommendedName>
        <fullName evidence="7">Lipopolysaccharide assembly protein A domain-containing protein</fullName>
    </recommendedName>
</protein>